<organism evidence="3 4">
    <name type="scientific">Amycolatopsis orientalis</name>
    <name type="common">Nocardia orientalis</name>
    <dbReference type="NCBI Taxonomy" id="31958"/>
    <lineage>
        <taxon>Bacteria</taxon>
        <taxon>Bacillati</taxon>
        <taxon>Actinomycetota</taxon>
        <taxon>Actinomycetes</taxon>
        <taxon>Pseudonocardiales</taxon>
        <taxon>Pseudonocardiaceae</taxon>
        <taxon>Amycolatopsis</taxon>
    </lineage>
</organism>
<sequence length="234" mass="23272">MDENDLKALFRDAPGDMPSPSFDTADVVRASKRATARRRNGIAVACSALVLVLGGVGMFGVLGDVDLGVPTAAKSDNEAASAGQPEAASARPLDSGESSNFSNPPPQQGGSGPEKTGRMTAEGTYGCDQVDRELATALAGELPVPVDVAKSTPGDICTTGARSAGFQVPGGTVSAAVFPAGASVPPLPTGAASARRATAKGSLVVVVSLGDGSGAPAYSASEVDRLVGVLATRY</sequence>
<gene>
    <name evidence="3" type="ORF">SD37_01570</name>
</gene>
<keyword evidence="2" id="KW-0812">Transmembrane</keyword>
<dbReference type="eggNOG" id="ENOG5033ZXG">
    <property type="taxonomic scope" value="Bacteria"/>
</dbReference>
<feature type="compositionally biased region" description="Low complexity" evidence="1">
    <location>
        <begin position="78"/>
        <end position="90"/>
    </location>
</feature>
<dbReference type="EMBL" id="CP016174">
    <property type="protein sequence ID" value="ANN14471.1"/>
    <property type="molecule type" value="Genomic_DNA"/>
</dbReference>
<name>A0A193BQJ1_AMYOR</name>
<proteinExistence type="predicted"/>
<keyword evidence="2" id="KW-1133">Transmembrane helix</keyword>
<dbReference type="RefSeq" id="WP_044853527.1">
    <property type="nucleotide sequence ID" value="NZ_CP016174.1"/>
</dbReference>
<feature type="region of interest" description="Disordered" evidence="1">
    <location>
        <begin position="76"/>
        <end position="122"/>
    </location>
</feature>
<dbReference type="AlphaFoldDB" id="A0A193BQJ1"/>
<evidence type="ECO:0000313" key="4">
    <source>
        <dbReference type="Proteomes" id="UP000093695"/>
    </source>
</evidence>
<accession>A0A193BQJ1</accession>
<reference evidence="3 4" key="1">
    <citation type="journal article" date="2015" name="Genome Announc.">
        <title>Draft Genome Sequence of Norvancomycin-Producing Strain Amycolatopsis orientalis CPCC200066.</title>
        <authorList>
            <person name="Lei X."/>
            <person name="Yuan F."/>
            <person name="Shi Y."/>
            <person name="Li X."/>
            <person name="Wang L."/>
            <person name="Hong B."/>
        </authorList>
    </citation>
    <scope>NUCLEOTIDE SEQUENCE [LARGE SCALE GENOMIC DNA]</scope>
    <source>
        <strain evidence="3 4">B-37</strain>
    </source>
</reference>
<evidence type="ECO:0000313" key="3">
    <source>
        <dbReference type="EMBL" id="ANN14471.1"/>
    </source>
</evidence>
<keyword evidence="4" id="KW-1185">Reference proteome</keyword>
<dbReference type="KEGG" id="aori:SD37_01570"/>
<keyword evidence="2" id="KW-0472">Membrane</keyword>
<evidence type="ECO:0000256" key="2">
    <source>
        <dbReference type="SAM" id="Phobius"/>
    </source>
</evidence>
<dbReference type="STRING" id="31958.SD37_01570"/>
<evidence type="ECO:0000256" key="1">
    <source>
        <dbReference type="SAM" id="MobiDB-lite"/>
    </source>
</evidence>
<protein>
    <submittedName>
        <fullName evidence="3">Uncharacterized protein</fullName>
    </submittedName>
</protein>
<feature type="transmembrane region" description="Helical" evidence="2">
    <location>
        <begin position="42"/>
        <end position="62"/>
    </location>
</feature>
<dbReference type="Proteomes" id="UP000093695">
    <property type="component" value="Chromosome"/>
</dbReference>